<dbReference type="EMBL" id="BAAARV010000024">
    <property type="protein sequence ID" value="GAA2345284.1"/>
    <property type="molecule type" value="Genomic_DNA"/>
</dbReference>
<dbReference type="InterPro" id="IPR028082">
    <property type="entry name" value="Peripla_BP_I"/>
</dbReference>
<evidence type="ECO:0000313" key="6">
    <source>
        <dbReference type="Proteomes" id="UP001501444"/>
    </source>
</evidence>
<protein>
    <submittedName>
        <fullName evidence="5">LacI family DNA-binding transcriptional regulator</fullName>
    </submittedName>
</protein>
<accession>A0ABN3G6J7</accession>
<gene>
    <name evidence="5" type="ORF">GCM10010170_031380</name>
</gene>
<keyword evidence="1" id="KW-0805">Transcription regulation</keyword>
<dbReference type="PANTHER" id="PTHR30146:SF153">
    <property type="entry name" value="LACTOSE OPERON REPRESSOR"/>
    <property type="match status" value="1"/>
</dbReference>
<dbReference type="CDD" id="cd06267">
    <property type="entry name" value="PBP1_LacI_sugar_binding-like"/>
    <property type="match status" value="1"/>
</dbReference>
<dbReference type="InterPro" id="IPR046335">
    <property type="entry name" value="LacI/GalR-like_sensor"/>
</dbReference>
<sequence length="336" mass="35860">MEPVSPATLAEMARMVGAPVATTSRDFTGGPGRPAPELLRGLSYLPNVASQAAGRSHANVVGLIVHDINDPYFSSIAAGVTGVADEQDMIVTLADTRRRPEREAKYLASLRQLRCRAVILAGSRSTDQASEARLRREIASFTGGGGRVAMISQELPGVDTVLVENSAGARDLARDLFDLGHRSFVVLAGPATLRTSRDRVSGFRQGLADRGLRLDPGHVMHAEFTREGGFAAAMRWRTSGIEASCLFAANDVMAVGAMAALRQLGLSVPEEISIAGFDDILPLRDISPAVTTVHIPLETLGMEAMGLVLAPDGALTPRVRRIPCTVRLRESTRYVP</sequence>
<evidence type="ECO:0000256" key="1">
    <source>
        <dbReference type="ARBA" id="ARBA00023015"/>
    </source>
</evidence>
<reference evidence="5 6" key="1">
    <citation type="journal article" date="2019" name="Int. J. Syst. Evol. Microbiol.">
        <title>The Global Catalogue of Microorganisms (GCM) 10K type strain sequencing project: providing services to taxonomists for standard genome sequencing and annotation.</title>
        <authorList>
            <consortium name="The Broad Institute Genomics Platform"/>
            <consortium name="The Broad Institute Genome Sequencing Center for Infectious Disease"/>
            <person name="Wu L."/>
            <person name="Ma J."/>
        </authorList>
    </citation>
    <scope>NUCLEOTIDE SEQUENCE [LARGE SCALE GENOMIC DNA]</scope>
    <source>
        <strain evidence="5 6">JCM 3272</strain>
    </source>
</reference>
<dbReference type="SUPFAM" id="SSF53822">
    <property type="entry name" value="Periplasmic binding protein-like I"/>
    <property type="match status" value="1"/>
</dbReference>
<keyword evidence="3" id="KW-0804">Transcription</keyword>
<dbReference type="PANTHER" id="PTHR30146">
    <property type="entry name" value="LACI-RELATED TRANSCRIPTIONAL REPRESSOR"/>
    <property type="match status" value="1"/>
</dbReference>
<proteinExistence type="predicted"/>
<dbReference type="InterPro" id="IPR000843">
    <property type="entry name" value="HTH_LacI"/>
</dbReference>
<dbReference type="SMART" id="SM00354">
    <property type="entry name" value="HTH_LACI"/>
    <property type="match status" value="1"/>
</dbReference>
<organism evidence="5 6">
    <name type="scientific">Dactylosporangium salmoneum</name>
    <dbReference type="NCBI Taxonomy" id="53361"/>
    <lineage>
        <taxon>Bacteria</taxon>
        <taxon>Bacillati</taxon>
        <taxon>Actinomycetota</taxon>
        <taxon>Actinomycetes</taxon>
        <taxon>Micromonosporales</taxon>
        <taxon>Micromonosporaceae</taxon>
        <taxon>Dactylosporangium</taxon>
    </lineage>
</organism>
<comment type="caution">
    <text evidence="5">The sequence shown here is derived from an EMBL/GenBank/DDBJ whole genome shotgun (WGS) entry which is preliminary data.</text>
</comment>
<feature type="domain" description="HTH lacI-type" evidence="4">
    <location>
        <begin position="6"/>
        <end position="70"/>
    </location>
</feature>
<evidence type="ECO:0000259" key="4">
    <source>
        <dbReference type="SMART" id="SM00354"/>
    </source>
</evidence>
<dbReference type="Pfam" id="PF13377">
    <property type="entry name" value="Peripla_BP_3"/>
    <property type="match status" value="1"/>
</dbReference>
<dbReference type="GO" id="GO:0003677">
    <property type="term" value="F:DNA binding"/>
    <property type="evidence" value="ECO:0007669"/>
    <property type="project" value="UniProtKB-KW"/>
</dbReference>
<evidence type="ECO:0000256" key="3">
    <source>
        <dbReference type="ARBA" id="ARBA00023163"/>
    </source>
</evidence>
<evidence type="ECO:0000256" key="2">
    <source>
        <dbReference type="ARBA" id="ARBA00023125"/>
    </source>
</evidence>
<name>A0ABN3G6J7_9ACTN</name>
<keyword evidence="2 5" id="KW-0238">DNA-binding</keyword>
<evidence type="ECO:0000313" key="5">
    <source>
        <dbReference type="EMBL" id="GAA2345284.1"/>
    </source>
</evidence>
<dbReference type="Gene3D" id="3.40.50.2300">
    <property type="match status" value="2"/>
</dbReference>
<keyword evidence="6" id="KW-1185">Reference proteome</keyword>
<dbReference type="Proteomes" id="UP001501444">
    <property type="component" value="Unassembled WGS sequence"/>
</dbReference>